<dbReference type="InterPro" id="IPR026695">
    <property type="entry name" value="Ccdc71/71L"/>
</dbReference>
<reference evidence="4" key="2">
    <citation type="submission" date="2025-09" db="UniProtKB">
        <authorList>
            <consortium name="Ensembl"/>
        </authorList>
    </citation>
    <scope>IDENTIFICATION</scope>
</reference>
<organism evidence="4 5">
    <name type="scientific">Calidris pygmaea</name>
    <name type="common">Spoon-billed sandpiper</name>
    <dbReference type="NCBI Taxonomy" id="425635"/>
    <lineage>
        <taxon>Eukaryota</taxon>
        <taxon>Metazoa</taxon>
        <taxon>Chordata</taxon>
        <taxon>Craniata</taxon>
        <taxon>Vertebrata</taxon>
        <taxon>Euteleostomi</taxon>
        <taxon>Archelosauria</taxon>
        <taxon>Archosauria</taxon>
        <taxon>Dinosauria</taxon>
        <taxon>Saurischia</taxon>
        <taxon>Theropoda</taxon>
        <taxon>Coelurosauria</taxon>
        <taxon>Aves</taxon>
        <taxon>Neognathae</taxon>
        <taxon>Neoaves</taxon>
        <taxon>Charadriiformes</taxon>
        <taxon>Scolopacidae</taxon>
        <taxon>Calidris</taxon>
    </lineage>
</organism>
<dbReference type="Proteomes" id="UP000694419">
    <property type="component" value="Unplaced"/>
</dbReference>
<protein>
    <submittedName>
        <fullName evidence="4">Uncharacterized protein</fullName>
    </submittedName>
</protein>
<keyword evidence="5" id="KW-1185">Reference proteome</keyword>
<evidence type="ECO:0000256" key="1">
    <source>
        <dbReference type="ARBA" id="ARBA00022553"/>
    </source>
</evidence>
<evidence type="ECO:0000256" key="3">
    <source>
        <dbReference type="SAM" id="Phobius"/>
    </source>
</evidence>
<accession>A0A8C3K2U4</accession>
<feature type="region of interest" description="Disordered" evidence="2">
    <location>
        <begin position="201"/>
        <end position="237"/>
    </location>
</feature>
<feature type="region of interest" description="Disordered" evidence="2">
    <location>
        <begin position="50"/>
        <end position="91"/>
    </location>
</feature>
<name>A0A8C3K2U4_9CHAR</name>
<evidence type="ECO:0000313" key="5">
    <source>
        <dbReference type="Proteomes" id="UP000694419"/>
    </source>
</evidence>
<dbReference type="PANTHER" id="PTHR14484">
    <property type="entry name" value="COILED-COIL DOMAIN-CONTAINING PROTEIN 71"/>
    <property type="match status" value="1"/>
</dbReference>
<keyword evidence="1" id="KW-0597">Phosphoprotein</keyword>
<feature type="transmembrane region" description="Helical" evidence="3">
    <location>
        <begin position="265"/>
        <end position="288"/>
    </location>
</feature>
<sequence length="293" mass="30598">MNQEAGSAAAAGAPVAAAGAAAAAAAAAGGGAAPAAWGLEGEAEKVVYSRERARQRPAADGPRGEGEAALGPAGEEADSERGVPAEGAAWEPFGGKSLEEIWKAATPRLTTFPTIRVRGSVWSRRSLEAARRRAQRILGVDLSPVVRVRRFPLGCPGRRLTLAAVRTKRPISVTCLHCFLSGSCSAAALYGSLGRGPGAGPPAAPGATCRGTPPRPRLGRGPSSRPGDRPAGITRGDQVPLFSSPIGLPHWSRSPPKKLFSKGTYFHACIIKHRLILAILIFFFFYFFSSPLF</sequence>
<keyword evidence="3" id="KW-0812">Transmembrane</keyword>
<feature type="compositionally biased region" description="Low complexity" evidence="2">
    <location>
        <begin position="219"/>
        <end position="232"/>
    </location>
</feature>
<proteinExistence type="predicted"/>
<dbReference type="Ensembl" id="ENSCPGT00000018320.1">
    <property type="protein sequence ID" value="ENSCPGP00000016750.1"/>
    <property type="gene ID" value="ENSCPGG00000011762.1"/>
</dbReference>
<reference evidence="4" key="1">
    <citation type="submission" date="2025-08" db="UniProtKB">
        <authorList>
            <consortium name="Ensembl"/>
        </authorList>
    </citation>
    <scope>IDENTIFICATION</scope>
</reference>
<evidence type="ECO:0000313" key="4">
    <source>
        <dbReference type="Ensembl" id="ENSCPGP00000016750.1"/>
    </source>
</evidence>
<evidence type="ECO:0000256" key="2">
    <source>
        <dbReference type="SAM" id="MobiDB-lite"/>
    </source>
</evidence>
<dbReference type="AlphaFoldDB" id="A0A8C3K2U4"/>
<keyword evidence="3" id="KW-1133">Transmembrane helix</keyword>
<dbReference type="PANTHER" id="PTHR14484:SF1">
    <property type="entry name" value="COILED-COIL DOMAIN-CONTAINING PROTEIN 71L"/>
    <property type="match status" value="1"/>
</dbReference>
<keyword evidence="3" id="KW-0472">Membrane</keyword>